<evidence type="ECO:0000313" key="2">
    <source>
        <dbReference type="EMBL" id="RKS78987.1"/>
    </source>
</evidence>
<feature type="signal peptide" evidence="1">
    <location>
        <begin position="1"/>
        <end position="26"/>
    </location>
</feature>
<dbReference type="Proteomes" id="UP000274601">
    <property type="component" value="Unassembled WGS sequence"/>
</dbReference>
<evidence type="ECO:0008006" key="4">
    <source>
        <dbReference type="Google" id="ProtNLM"/>
    </source>
</evidence>
<dbReference type="EMBL" id="RBWU01000001">
    <property type="protein sequence ID" value="RKS78987.1"/>
    <property type="molecule type" value="Genomic_DNA"/>
</dbReference>
<organism evidence="2 3">
    <name type="scientific">Actinomadura pelletieri DSM 43383</name>
    <dbReference type="NCBI Taxonomy" id="1120940"/>
    <lineage>
        <taxon>Bacteria</taxon>
        <taxon>Bacillati</taxon>
        <taxon>Actinomycetota</taxon>
        <taxon>Actinomycetes</taxon>
        <taxon>Streptosporangiales</taxon>
        <taxon>Thermomonosporaceae</taxon>
        <taxon>Actinomadura</taxon>
    </lineage>
</organism>
<evidence type="ECO:0000256" key="1">
    <source>
        <dbReference type="SAM" id="SignalP"/>
    </source>
</evidence>
<accession>A0A495QY44</accession>
<keyword evidence="1" id="KW-0732">Signal</keyword>
<reference evidence="2 3" key="1">
    <citation type="submission" date="2018-10" db="EMBL/GenBank/DDBJ databases">
        <title>Genomic Encyclopedia of Archaeal and Bacterial Type Strains, Phase II (KMG-II): from individual species to whole genera.</title>
        <authorList>
            <person name="Goeker M."/>
        </authorList>
    </citation>
    <scope>NUCLEOTIDE SEQUENCE [LARGE SCALE GENOMIC DNA]</scope>
    <source>
        <strain evidence="2 3">DSM 43383</strain>
    </source>
</reference>
<name>A0A495QY44_9ACTN</name>
<feature type="chain" id="PRO_5019793016" description="Alpha amylase inhibitor" evidence="1">
    <location>
        <begin position="27"/>
        <end position="102"/>
    </location>
</feature>
<protein>
    <recommendedName>
        <fullName evidence="4">Alpha amylase inhibitor</fullName>
    </recommendedName>
</protein>
<keyword evidence="3" id="KW-1185">Reference proteome</keyword>
<gene>
    <name evidence="2" type="ORF">BZB76_0425</name>
</gene>
<proteinExistence type="predicted"/>
<comment type="caution">
    <text evidence="2">The sequence shown here is derived from an EMBL/GenBank/DDBJ whole genome shotgun (WGS) entry which is preliminary data.</text>
</comment>
<sequence length="102" mass="10518">MKLFSRTVAVASLAALGTLTTVPAMASTGLATPTQCSISTSGSIASSDCLGGTGEHRIVCLFVHHIPGVGLIESYGPWKPVGATSSTYCPPDRVRGTRVEVR</sequence>
<dbReference type="RefSeq" id="WP_147449281.1">
    <property type="nucleotide sequence ID" value="NZ_RBWU01000001.1"/>
</dbReference>
<evidence type="ECO:0000313" key="3">
    <source>
        <dbReference type="Proteomes" id="UP000274601"/>
    </source>
</evidence>
<dbReference type="AlphaFoldDB" id="A0A495QY44"/>
<dbReference type="OrthoDB" id="4381536at2"/>